<evidence type="ECO:0000313" key="4">
    <source>
        <dbReference type="Proteomes" id="UP000623301"/>
    </source>
</evidence>
<sequence length="256" mass="29414">MLKFGRVNSFFFILVLLVLSFGLPKFLYIVLFICWLIVTIIGSFHIRWNYHINALNSNPNTTKKQVAITFDDGPNSEFTPQVLSVLKKYNSKASFFCIGNRIEKHPKLVQQIVAEGHVVGNHSYSHSNTFDFFSKNKIVEEIMSTNKLIYNLLKVNCKLFRPPFGVTNPAIKNAIKETNLQVVGWNVRSLDTKIKEPKKILNRITKNLKAGDVILLHDSSKRTVVVLEQLLLFLQEHHYETVTVDELFEIEAYAKC</sequence>
<organism evidence="3 4">
    <name type="scientific">Aureibaculum flavum</name>
    <dbReference type="NCBI Taxonomy" id="2795986"/>
    <lineage>
        <taxon>Bacteria</taxon>
        <taxon>Pseudomonadati</taxon>
        <taxon>Bacteroidota</taxon>
        <taxon>Flavobacteriia</taxon>
        <taxon>Flavobacteriales</taxon>
        <taxon>Flavobacteriaceae</taxon>
        <taxon>Aureibaculum</taxon>
    </lineage>
</organism>
<comment type="caution">
    <text evidence="3">The sequence shown here is derived from an EMBL/GenBank/DDBJ whole genome shotgun (WGS) entry which is preliminary data.</text>
</comment>
<dbReference type="Pfam" id="PF01522">
    <property type="entry name" value="Polysacc_deac_1"/>
    <property type="match status" value="1"/>
</dbReference>
<dbReference type="InterPro" id="IPR011330">
    <property type="entry name" value="Glyco_hydro/deAcase_b/a-brl"/>
</dbReference>
<feature type="transmembrane region" description="Helical" evidence="1">
    <location>
        <begin position="7"/>
        <end position="23"/>
    </location>
</feature>
<dbReference type="SUPFAM" id="SSF88713">
    <property type="entry name" value="Glycoside hydrolase/deacetylase"/>
    <property type="match status" value="1"/>
</dbReference>
<keyword evidence="4" id="KW-1185">Reference proteome</keyword>
<dbReference type="EMBL" id="JAEHFJ010000001">
    <property type="protein sequence ID" value="MBJ2173088.1"/>
    <property type="molecule type" value="Genomic_DNA"/>
</dbReference>
<dbReference type="Proteomes" id="UP000623301">
    <property type="component" value="Unassembled WGS sequence"/>
</dbReference>
<evidence type="ECO:0000313" key="3">
    <source>
        <dbReference type="EMBL" id="MBJ2173088.1"/>
    </source>
</evidence>
<dbReference type="InterPro" id="IPR050248">
    <property type="entry name" value="Polysacc_deacetylase_ArnD"/>
</dbReference>
<keyword evidence="1" id="KW-0472">Membrane</keyword>
<protein>
    <submittedName>
        <fullName evidence="3">Polysaccharide deacetylase family protein</fullName>
    </submittedName>
</protein>
<gene>
    <name evidence="3" type="ORF">JBL43_02485</name>
</gene>
<proteinExistence type="predicted"/>
<feature type="transmembrane region" description="Helical" evidence="1">
    <location>
        <begin position="29"/>
        <end position="48"/>
    </location>
</feature>
<feature type="domain" description="NodB homology" evidence="2">
    <location>
        <begin position="64"/>
        <end position="242"/>
    </location>
</feature>
<dbReference type="Gene3D" id="3.20.20.370">
    <property type="entry name" value="Glycoside hydrolase/deacetylase"/>
    <property type="match status" value="1"/>
</dbReference>
<evidence type="ECO:0000256" key="1">
    <source>
        <dbReference type="SAM" id="Phobius"/>
    </source>
</evidence>
<keyword evidence="1" id="KW-1133">Transmembrane helix</keyword>
<accession>A0ABS0WM88</accession>
<dbReference type="PROSITE" id="PS51677">
    <property type="entry name" value="NODB"/>
    <property type="match status" value="1"/>
</dbReference>
<keyword evidence="1" id="KW-0812">Transmembrane</keyword>
<evidence type="ECO:0000259" key="2">
    <source>
        <dbReference type="PROSITE" id="PS51677"/>
    </source>
</evidence>
<dbReference type="CDD" id="cd10917">
    <property type="entry name" value="CE4_NodB_like_6s_7s"/>
    <property type="match status" value="1"/>
</dbReference>
<name>A0ABS0WM88_9FLAO</name>
<dbReference type="PANTHER" id="PTHR10587">
    <property type="entry name" value="GLYCOSYL TRANSFERASE-RELATED"/>
    <property type="match status" value="1"/>
</dbReference>
<dbReference type="InterPro" id="IPR002509">
    <property type="entry name" value="NODB_dom"/>
</dbReference>
<reference evidence="3 4" key="1">
    <citation type="submission" date="2020-12" db="EMBL/GenBank/DDBJ databases">
        <title>Aureibaculum luteum sp. nov. and Aureibaculum flavum sp. nov., novel members of the family Flavobacteriaceae isolated from Antarctic intertidal sediments.</title>
        <authorList>
            <person name="He X."/>
            <person name="Zhang X."/>
        </authorList>
    </citation>
    <scope>NUCLEOTIDE SEQUENCE [LARGE SCALE GENOMIC DNA]</scope>
    <source>
        <strain evidence="3 4">A20</strain>
    </source>
</reference>